<gene>
    <name evidence="6" type="ORF">AXG55_05625</name>
</gene>
<dbReference type="InterPro" id="IPR004089">
    <property type="entry name" value="MCPsignal_dom"/>
</dbReference>
<dbReference type="GO" id="GO:0007165">
    <property type="term" value="P:signal transduction"/>
    <property type="evidence" value="ECO:0007669"/>
    <property type="project" value="UniProtKB-KW"/>
</dbReference>
<dbReference type="PANTHER" id="PTHR32089:SF112">
    <property type="entry name" value="LYSOZYME-LIKE PROTEIN-RELATED"/>
    <property type="match status" value="1"/>
</dbReference>
<keyword evidence="1 2" id="KW-0807">Transducer</keyword>
<dbReference type="PROSITE" id="PS50111">
    <property type="entry name" value="CHEMOTAXIS_TRANSDUC_2"/>
    <property type="match status" value="1"/>
</dbReference>
<dbReference type="SUPFAM" id="SSF58104">
    <property type="entry name" value="Methyl-accepting chemotaxis protein (MCP) signaling domain"/>
    <property type="match status" value="1"/>
</dbReference>
<evidence type="ECO:0000256" key="1">
    <source>
        <dbReference type="ARBA" id="ARBA00023224"/>
    </source>
</evidence>
<dbReference type="GO" id="GO:0016020">
    <property type="term" value="C:membrane"/>
    <property type="evidence" value="ECO:0007669"/>
    <property type="project" value="InterPro"/>
</dbReference>
<evidence type="ECO:0000313" key="6">
    <source>
        <dbReference type="EMBL" id="APJ03412.1"/>
    </source>
</evidence>
<accession>A0A1L4CZN4</accession>
<evidence type="ECO:0000313" key="7">
    <source>
        <dbReference type="Proteomes" id="UP000184731"/>
    </source>
</evidence>
<organism evidence="6 7">
    <name type="scientific">Silvanigrella aquatica</name>
    <dbReference type="NCBI Taxonomy" id="1915309"/>
    <lineage>
        <taxon>Bacteria</taxon>
        <taxon>Pseudomonadati</taxon>
        <taxon>Bdellovibrionota</taxon>
        <taxon>Oligoflexia</taxon>
        <taxon>Silvanigrellales</taxon>
        <taxon>Silvanigrellaceae</taxon>
        <taxon>Silvanigrella</taxon>
    </lineage>
</organism>
<feature type="region of interest" description="Disordered" evidence="4">
    <location>
        <begin position="519"/>
        <end position="544"/>
    </location>
</feature>
<name>A0A1L4CZN4_9BACT</name>
<protein>
    <recommendedName>
        <fullName evidence="5">Methyl-accepting transducer domain-containing protein</fullName>
    </recommendedName>
</protein>
<keyword evidence="3" id="KW-0175">Coiled coil</keyword>
<evidence type="ECO:0000259" key="5">
    <source>
        <dbReference type="PROSITE" id="PS50111"/>
    </source>
</evidence>
<dbReference type="EMBL" id="CP017834">
    <property type="protein sequence ID" value="APJ03412.1"/>
    <property type="molecule type" value="Genomic_DNA"/>
</dbReference>
<dbReference type="Proteomes" id="UP000184731">
    <property type="component" value="Chromosome"/>
</dbReference>
<reference evidence="6 7" key="1">
    <citation type="submission" date="2016-10" db="EMBL/GenBank/DDBJ databases">
        <title>Silvanigrella aquatica sp. nov., isolated from a freshwater lake located in the Black Forest, Germany, description of Silvanigrellaceae fam. nov., Silvanigrellales ord. nov., reclassification of the order Bdellovibrionales in the class Oligoflexia, reclassification of the families Bacteriovoracaceae and Halobacteriovoraceae in the new order Bacteriovoracales ord. nov., and reclassification of the family Pseudobacteriovoracaceae in the order Oligoflexiales.</title>
        <authorList>
            <person name="Hahn M.W."/>
            <person name="Schmidt J."/>
            <person name="Koll U."/>
            <person name="Rohde M."/>
            <person name="Verbag S."/>
            <person name="Pitt A."/>
            <person name="Nakai R."/>
            <person name="Naganuma T."/>
            <person name="Lang E."/>
        </authorList>
    </citation>
    <scope>NUCLEOTIDE SEQUENCE [LARGE SCALE GENOMIC DNA]</scope>
    <source>
        <strain evidence="6 7">MWH-Nonnen-W8red</strain>
    </source>
</reference>
<proteinExistence type="predicted"/>
<dbReference type="SMART" id="SM00283">
    <property type="entry name" value="MA"/>
    <property type="match status" value="1"/>
</dbReference>
<feature type="domain" description="Methyl-accepting transducer" evidence="5">
    <location>
        <begin position="156"/>
        <end position="366"/>
    </location>
</feature>
<sequence length="544" mass="59639">MENDSNNSYSSLSASDCIASMLNSQRQLMISIRRLNELVAFSQSTDVEADRQFLLSLQGQFRKISDNIASATDNLGNLLEFRKTKDREIQRASFNLDSTRQAIGESIVTLNVTSDYIRDSIMMSRHSLAETRKTADRSRAWGRLGSDLLHDFNTFQDQTEQLTEVIKSWDELMSKTQVLQNEVFQHSQNTREAIQGVTSAMIGGRDRMNAVQEKISILANRVSDIGNIIEVIDDISEQTNLLALNASIEAARAGDQGKGFAVVADDIRKLAERSSTATRDIYDRIEAIQEETSGAMGAIREGHDVIEGGVKKANTADGLLKELREKIGQLSRQAIGLDDQLGTAKNLSEGNKSRSRDMFRTIRKITETGTFARDLVNQVETSLTSIVAAGTSSLAAIQLEIKKLLEIINNLEQAQSVARQVHDWVHHVAVALGEAKSDSEVAANHCASGLHQVELSFKHLDTDRSALESLQQVGRDISSCVDKVVLASEYLKNLLTAGVTLQIGSPGQVLVLKEDGKFSMTDSSVPNTIPDDNSGENKGAKETA</sequence>
<keyword evidence="7" id="KW-1185">Reference proteome</keyword>
<evidence type="ECO:0000256" key="4">
    <source>
        <dbReference type="SAM" id="MobiDB-lite"/>
    </source>
</evidence>
<evidence type="ECO:0000256" key="2">
    <source>
        <dbReference type="PROSITE-ProRule" id="PRU00284"/>
    </source>
</evidence>
<dbReference type="Gene3D" id="1.10.287.950">
    <property type="entry name" value="Methyl-accepting chemotaxis protein"/>
    <property type="match status" value="1"/>
</dbReference>
<dbReference type="RefSeq" id="WP_272866912.1">
    <property type="nucleotide sequence ID" value="NZ_CP017834.1"/>
</dbReference>
<dbReference type="KEGG" id="saqi:AXG55_05625"/>
<dbReference type="STRING" id="1915309.AXG55_05625"/>
<feature type="compositionally biased region" description="Polar residues" evidence="4">
    <location>
        <begin position="520"/>
        <end position="531"/>
    </location>
</feature>
<feature type="coiled-coil region" evidence="3">
    <location>
        <begin position="313"/>
        <end position="340"/>
    </location>
</feature>
<dbReference type="AlphaFoldDB" id="A0A1L4CZN4"/>
<dbReference type="PANTHER" id="PTHR32089">
    <property type="entry name" value="METHYL-ACCEPTING CHEMOTAXIS PROTEIN MCPB"/>
    <property type="match status" value="1"/>
</dbReference>
<evidence type="ECO:0000256" key="3">
    <source>
        <dbReference type="SAM" id="Coils"/>
    </source>
</evidence>
<dbReference type="Pfam" id="PF00015">
    <property type="entry name" value="MCPsignal"/>
    <property type="match status" value="1"/>
</dbReference>